<proteinExistence type="inferred from homology"/>
<accession>A0AAW9KBC3</accession>
<evidence type="ECO:0000256" key="4">
    <source>
        <dbReference type="PROSITE-ProRule" id="PRU00182"/>
    </source>
</evidence>
<dbReference type="InterPro" id="IPR006145">
    <property type="entry name" value="PsdUridine_synth_RsuA/RluA"/>
</dbReference>
<gene>
    <name evidence="7" type="ORF">RAK27_17460</name>
</gene>
<dbReference type="Pfam" id="PF00849">
    <property type="entry name" value="PseudoU_synth_2"/>
    <property type="match status" value="1"/>
</dbReference>
<dbReference type="FunFam" id="3.30.70.580:FF:000005">
    <property type="entry name" value="Pseudouridine synthase"/>
    <property type="match status" value="1"/>
</dbReference>
<dbReference type="PANTHER" id="PTHR47683">
    <property type="entry name" value="PSEUDOURIDINE SYNTHASE FAMILY PROTEIN-RELATED"/>
    <property type="match status" value="1"/>
</dbReference>
<dbReference type="InterPro" id="IPR018496">
    <property type="entry name" value="PsdUridine_synth_RsuA/RluB_CS"/>
</dbReference>
<evidence type="ECO:0000259" key="6">
    <source>
        <dbReference type="SMART" id="SM00363"/>
    </source>
</evidence>
<dbReference type="Proteomes" id="UP001290462">
    <property type="component" value="Unassembled WGS sequence"/>
</dbReference>
<dbReference type="Gene3D" id="3.30.70.580">
    <property type="entry name" value="Pseudouridine synthase I, catalytic domain, N-terminal subdomain"/>
    <property type="match status" value="1"/>
</dbReference>
<dbReference type="PANTHER" id="PTHR47683:SF2">
    <property type="entry name" value="RNA-BINDING S4 DOMAIN-CONTAINING PROTEIN"/>
    <property type="match status" value="1"/>
</dbReference>
<dbReference type="GO" id="GO:0000455">
    <property type="term" value="P:enzyme-directed rRNA pseudouridine synthesis"/>
    <property type="evidence" value="ECO:0007669"/>
    <property type="project" value="UniProtKB-ARBA"/>
</dbReference>
<dbReference type="Gene3D" id="3.30.70.1560">
    <property type="entry name" value="Alpha-L RNA-binding motif"/>
    <property type="match status" value="1"/>
</dbReference>
<dbReference type="GO" id="GO:0120159">
    <property type="term" value="F:rRNA pseudouridine synthase activity"/>
    <property type="evidence" value="ECO:0007669"/>
    <property type="project" value="UniProtKB-ARBA"/>
</dbReference>
<dbReference type="InterPro" id="IPR002942">
    <property type="entry name" value="S4_RNA-bd"/>
</dbReference>
<dbReference type="SUPFAM" id="SSF55120">
    <property type="entry name" value="Pseudouridine synthase"/>
    <property type="match status" value="1"/>
</dbReference>
<evidence type="ECO:0000256" key="3">
    <source>
        <dbReference type="ARBA" id="ARBA00023235"/>
    </source>
</evidence>
<dbReference type="InterPro" id="IPR050343">
    <property type="entry name" value="RsuA_PseudoU_synthase"/>
</dbReference>
<dbReference type="Gene3D" id="3.10.290.10">
    <property type="entry name" value="RNA-binding S4 domain"/>
    <property type="match status" value="1"/>
</dbReference>
<dbReference type="PROSITE" id="PS50889">
    <property type="entry name" value="S4"/>
    <property type="match status" value="1"/>
</dbReference>
<comment type="similarity">
    <text evidence="1 5">Belongs to the pseudouridine synthase RsuA family.</text>
</comment>
<dbReference type="FunFam" id="3.10.290.10:FF:000003">
    <property type="entry name" value="Pseudouridine synthase"/>
    <property type="match status" value="1"/>
</dbReference>
<evidence type="ECO:0000256" key="2">
    <source>
        <dbReference type="ARBA" id="ARBA00022884"/>
    </source>
</evidence>
<dbReference type="GO" id="GO:0003723">
    <property type="term" value="F:RNA binding"/>
    <property type="evidence" value="ECO:0007669"/>
    <property type="project" value="UniProtKB-KW"/>
</dbReference>
<keyword evidence="2 4" id="KW-0694">RNA-binding</keyword>
<evidence type="ECO:0000256" key="5">
    <source>
        <dbReference type="RuleBase" id="RU003887"/>
    </source>
</evidence>
<evidence type="ECO:0000313" key="7">
    <source>
        <dbReference type="EMBL" id="MDZ5760431.1"/>
    </source>
</evidence>
<sequence length="247" mass="27870">MERLQKVIAHAGVASRRKAEELIATGHVKVNGLTVKEMGIQIGNSDVVEVDGVPIDREQPVYFLLYKPRNTISAVSDDKERRVVTDFFGGVSQRIYPVGRLDYDTTGVLIMTNDGELSQQLMHPKYHIPKTYVAKVKGMVDPMSIKKLERGIKIDGKKTAPAKANLISADRVKQTSIVELTIYEGRNRQVKNMFMALGFPVQKLKRETYGSLNLEGLKPGEWRELKSFEVNSLRNLAKESQNQKDKR</sequence>
<dbReference type="CDD" id="cd02870">
    <property type="entry name" value="PseudoU_synth_RsuA_like"/>
    <property type="match status" value="1"/>
</dbReference>
<feature type="domain" description="RNA-binding S4" evidence="6">
    <location>
        <begin position="2"/>
        <end position="59"/>
    </location>
</feature>
<dbReference type="FunFam" id="3.30.70.1560:FF:000001">
    <property type="entry name" value="Pseudouridine synthase"/>
    <property type="match status" value="1"/>
</dbReference>
<dbReference type="InterPro" id="IPR036986">
    <property type="entry name" value="S4_RNA-bd_sf"/>
</dbReference>
<dbReference type="PROSITE" id="PS01149">
    <property type="entry name" value="PSI_RSU"/>
    <property type="match status" value="1"/>
</dbReference>
<dbReference type="RefSeq" id="WP_010050117.1">
    <property type="nucleotide sequence ID" value="NZ_BJOJ01000007.1"/>
</dbReference>
<dbReference type="EMBL" id="JAVBVO010000005">
    <property type="protein sequence ID" value="MDZ5760431.1"/>
    <property type="molecule type" value="Genomic_DNA"/>
</dbReference>
<dbReference type="GO" id="GO:0005829">
    <property type="term" value="C:cytosol"/>
    <property type="evidence" value="ECO:0007669"/>
    <property type="project" value="UniProtKB-ARBA"/>
</dbReference>
<dbReference type="NCBIfam" id="TIGR00093">
    <property type="entry name" value="pseudouridine synthase"/>
    <property type="match status" value="1"/>
</dbReference>
<name>A0AAW9KBC3_CARML</name>
<organism evidence="7 8">
    <name type="scientific">Carnobacterium maltaromaticum</name>
    <name type="common">Carnobacterium piscicola</name>
    <dbReference type="NCBI Taxonomy" id="2751"/>
    <lineage>
        <taxon>Bacteria</taxon>
        <taxon>Bacillati</taxon>
        <taxon>Bacillota</taxon>
        <taxon>Bacilli</taxon>
        <taxon>Lactobacillales</taxon>
        <taxon>Carnobacteriaceae</taxon>
        <taxon>Carnobacterium</taxon>
    </lineage>
</organism>
<dbReference type="AlphaFoldDB" id="A0AAW9KBC3"/>
<comment type="caution">
    <text evidence="7">The sequence shown here is derived from an EMBL/GenBank/DDBJ whole genome shotgun (WGS) entry which is preliminary data.</text>
</comment>
<dbReference type="GeneID" id="83606204"/>
<keyword evidence="3 5" id="KW-0413">Isomerase</keyword>
<dbReference type="InterPro" id="IPR000748">
    <property type="entry name" value="PsdUridine_synth_RsuA/RluB/E/F"/>
</dbReference>
<evidence type="ECO:0000313" key="8">
    <source>
        <dbReference type="Proteomes" id="UP001290462"/>
    </source>
</evidence>
<dbReference type="InterPro" id="IPR042092">
    <property type="entry name" value="PsdUridine_s_RsuA/RluB/E/F_cat"/>
</dbReference>
<dbReference type="InterPro" id="IPR020094">
    <property type="entry name" value="TruA/RsuA/RluB/E/F_N"/>
</dbReference>
<protein>
    <recommendedName>
        <fullName evidence="5">Pseudouridine synthase</fullName>
        <ecNumber evidence="5">5.4.99.-</ecNumber>
    </recommendedName>
</protein>
<dbReference type="InterPro" id="IPR020103">
    <property type="entry name" value="PsdUridine_synth_cat_dom_sf"/>
</dbReference>
<dbReference type="Pfam" id="PF01479">
    <property type="entry name" value="S4"/>
    <property type="match status" value="1"/>
</dbReference>
<reference evidence="7" key="1">
    <citation type="submission" date="2023-08" db="EMBL/GenBank/DDBJ databases">
        <title>Genomic characterization of piscicolin 126 produced by Carnobacterium maltaromaticum CM22 strain isolated from salmon (Salmo salar).</title>
        <authorList>
            <person name="Gonzalez-Gragera E."/>
            <person name="Garcia-Lopez J.D."/>
            <person name="Teso-Perez C."/>
            <person name="Gimenez-Hernandez I."/>
            <person name="Peralta-Sanchez J.M."/>
            <person name="Valdivia E."/>
            <person name="Montalban-Lopez M."/>
            <person name="Martin-Platero A.M."/>
            <person name="Banos A."/>
            <person name="Martinez-Bueno M."/>
        </authorList>
    </citation>
    <scope>NUCLEOTIDE SEQUENCE</scope>
    <source>
        <strain evidence="7">CM22</strain>
    </source>
</reference>
<dbReference type="SUPFAM" id="SSF55174">
    <property type="entry name" value="Alpha-L RNA-binding motif"/>
    <property type="match status" value="1"/>
</dbReference>
<dbReference type="CDD" id="cd00165">
    <property type="entry name" value="S4"/>
    <property type="match status" value="1"/>
</dbReference>
<dbReference type="EC" id="5.4.99.-" evidence="5"/>
<evidence type="ECO:0000256" key="1">
    <source>
        <dbReference type="ARBA" id="ARBA00008348"/>
    </source>
</evidence>
<dbReference type="SMART" id="SM00363">
    <property type="entry name" value="S4"/>
    <property type="match status" value="1"/>
</dbReference>